<feature type="transmembrane region" description="Helical" evidence="1">
    <location>
        <begin position="75"/>
        <end position="98"/>
    </location>
</feature>
<keyword evidence="1" id="KW-0812">Transmembrane</keyword>
<sequence>MRSILNRKDTVLQHAVSERNTVDRRIVMVGVISFVAVMVSRLSMQASQQIEENIQQYGLSASISDPTLMQLAVRIGITLAIIISTAFQILYLYLCVDVDEKILNSLILPIGKVSSREKYTGLGMATLSGLLVTVPVQVAALVLNQTSPKNSIWFYAWIVTVVITMTMFSWNRISAGKNNTKSRISVMAILFCIVAISILL</sequence>
<keyword evidence="1" id="KW-1133">Transmembrane helix</keyword>
<dbReference type="RefSeq" id="WP_188354296.1">
    <property type="nucleotide sequence ID" value="NZ_BMDH01000001.1"/>
</dbReference>
<evidence type="ECO:0000313" key="2">
    <source>
        <dbReference type="EMBL" id="GGI12422.1"/>
    </source>
</evidence>
<feature type="transmembrane region" description="Helical" evidence="1">
    <location>
        <begin position="119"/>
        <end position="140"/>
    </location>
</feature>
<evidence type="ECO:0008006" key="4">
    <source>
        <dbReference type="Google" id="ProtNLM"/>
    </source>
</evidence>
<dbReference type="EMBL" id="BMDH01000001">
    <property type="protein sequence ID" value="GGI12422.1"/>
    <property type="molecule type" value="Genomic_DNA"/>
</dbReference>
<dbReference type="AlphaFoldDB" id="A0A8J3AK33"/>
<proteinExistence type="predicted"/>
<gene>
    <name evidence="2" type="ORF">GCM10007377_00880</name>
</gene>
<keyword evidence="1" id="KW-0472">Membrane</keyword>
<reference evidence="2" key="2">
    <citation type="submission" date="2020-09" db="EMBL/GenBank/DDBJ databases">
        <authorList>
            <person name="Sun Q."/>
            <person name="Sedlacek I."/>
        </authorList>
    </citation>
    <scope>NUCLEOTIDE SEQUENCE</scope>
    <source>
        <strain evidence="2">CCM 8606</strain>
    </source>
</reference>
<evidence type="ECO:0000313" key="3">
    <source>
        <dbReference type="Proteomes" id="UP000619536"/>
    </source>
</evidence>
<feature type="transmembrane region" description="Helical" evidence="1">
    <location>
        <begin position="152"/>
        <end position="170"/>
    </location>
</feature>
<accession>A0A8J3AK33</accession>
<organism evidence="2 3">
    <name type="scientific">Galliscardovia ingluviei</name>
    <dbReference type="NCBI Taxonomy" id="1769422"/>
    <lineage>
        <taxon>Bacteria</taxon>
        <taxon>Bacillati</taxon>
        <taxon>Actinomycetota</taxon>
        <taxon>Actinomycetes</taxon>
        <taxon>Bifidobacteriales</taxon>
        <taxon>Bifidobacteriaceae</taxon>
        <taxon>Galliscardovia</taxon>
    </lineage>
</organism>
<feature type="transmembrane region" description="Helical" evidence="1">
    <location>
        <begin position="26"/>
        <end position="44"/>
    </location>
</feature>
<keyword evidence="3" id="KW-1185">Reference proteome</keyword>
<protein>
    <recommendedName>
        <fullName evidence="4">Yip1 domain-containing protein</fullName>
    </recommendedName>
</protein>
<comment type="caution">
    <text evidence="2">The sequence shown here is derived from an EMBL/GenBank/DDBJ whole genome shotgun (WGS) entry which is preliminary data.</text>
</comment>
<name>A0A8J3AK33_9BIFI</name>
<feature type="transmembrane region" description="Helical" evidence="1">
    <location>
        <begin position="182"/>
        <end position="199"/>
    </location>
</feature>
<evidence type="ECO:0000256" key="1">
    <source>
        <dbReference type="SAM" id="Phobius"/>
    </source>
</evidence>
<dbReference type="Proteomes" id="UP000619536">
    <property type="component" value="Unassembled WGS sequence"/>
</dbReference>
<reference evidence="2" key="1">
    <citation type="journal article" date="2014" name="Int. J. Syst. Evol. Microbiol.">
        <title>Complete genome sequence of Corynebacterium casei LMG S-19264T (=DSM 44701T), isolated from a smear-ripened cheese.</title>
        <authorList>
            <consortium name="US DOE Joint Genome Institute (JGI-PGF)"/>
            <person name="Walter F."/>
            <person name="Albersmeier A."/>
            <person name="Kalinowski J."/>
            <person name="Ruckert C."/>
        </authorList>
    </citation>
    <scope>NUCLEOTIDE SEQUENCE</scope>
    <source>
        <strain evidence="2">CCM 8606</strain>
    </source>
</reference>